<dbReference type="AlphaFoldDB" id="Q7MHN4"/>
<dbReference type="HOGENOM" id="CLU_2978028_0_0_6"/>
<name>Q7MHN4_VIBVY</name>
<feature type="transmembrane region" description="Helical" evidence="1">
    <location>
        <begin position="36"/>
        <end position="56"/>
    </location>
</feature>
<reference evidence="2 3" key="1">
    <citation type="journal article" date="2003" name="Genome Res.">
        <title>Comparative genome analysis of Vibrio vulnificus, a marine pathogen.</title>
        <authorList>
            <person name="Chen C.Y."/>
            <person name="Wu K.M."/>
            <person name="Chang Y.C."/>
            <person name="Chang C.H."/>
            <person name="Tsai H.C."/>
            <person name="Liao T.L."/>
            <person name="Liu Y.M."/>
            <person name="Chen H.J."/>
            <person name="Shen A.B."/>
            <person name="Li J.C."/>
            <person name="Su T.L."/>
            <person name="Shao C.P."/>
            <person name="Lee C.T."/>
            <person name="Hor L.I."/>
            <person name="Tsai S.F."/>
        </authorList>
    </citation>
    <scope>NUCLEOTIDE SEQUENCE [LARGE SCALE GENOMIC DNA]</scope>
    <source>
        <strain evidence="2 3">YJ016</strain>
    </source>
</reference>
<evidence type="ECO:0000313" key="2">
    <source>
        <dbReference type="EMBL" id="BAC95599.1"/>
    </source>
</evidence>
<keyword evidence="1" id="KW-0472">Membrane</keyword>
<keyword evidence="1" id="KW-1133">Transmembrane helix</keyword>
<dbReference type="KEGG" id="vvy:VV2834"/>
<protein>
    <submittedName>
        <fullName evidence="2">Uncharacterized protein</fullName>
    </submittedName>
</protein>
<dbReference type="Proteomes" id="UP000002675">
    <property type="component" value="Chromosome I"/>
</dbReference>
<accession>Q7MHN4</accession>
<keyword evidence="1" id="KW-0812">Transmembrane</keyword>
<proteinExistence type="predicted"/>
<sequence>MLPNALLTTPVPQLFCEEQLLQLVCCSQLNATSNPWSFGVTWVTVASAVIIAVLPYSD</sequence>
<organism evidence="2 3">
    <name type="scientific">Vibrio vulnificus (strain YJ016)</name>
    <dbReference type="NCBI Taxonomy" id="196600"/>
    <lineage>
        <taxon>Bacteria</taxon>
        <taxon>Pseudomonadati</taxon>
        <taxon>Pseudomonadota</taxon>
        <taxon>Gammaproteobacteria</taxon>
        <taxon>Vibrionales</taxon>
        <taxon>Vibrionaceae</taxon>
        <taxon>Vibrio</taxon>
    </lineage>
</organism>
<evidence type="ECO:0000313" key="3">
    <source>
        <dbReference type="Proteomes" id="UP000002675"/>
    </source>
</evidence>
<dbReference type="EMBL" id="BA000037">
    <property type="protein sequence ID" value="BAC95599.1"/>
    <property type="molecule type" value="Genomic_DNA"/>
</dbReference>
<evidence type="ECO:0000256" key="1">
    <source>
        <dbReference type="SAM" id="Phobius"/>
    </source>
</evidence>
<gene>
    <name evidence="2" type="ordered locus">VV2834</name>
</gene>